<name>A0A913XQ83_EXADI</name>
<dbReference type="PROSITE" id="PS01285">
    <property type="entry name" value="FA58C_1"/>
    <property type="match status" value="1"/>
</dbReference>
<dbReference type="Proteomes" id="UP000887567">
    <property type="component" value="Unplaced"/>
</dbReference>
<protein>
    <recommendedName>
        <fullName evidence="3">F5/8 type C domain-containing protein</fullName>
    </recommendedName>
</protein>
<dbReference type="OrthoDB" id="6071166at2759"/>
<feature type="region of interest" description="Disordered" evidence="2">
    <location>
        <begin position="110"/>
        <end position="139"/>
    </location>
</feature>
<evidence type="ECO:0000259" key="3">
    <source>
        <dbReference type="PROSITE" id="PS50022"/>
    </source>
</evidence>
<dbReference type="CDD" id="cd00057">
    <property type="entry name" value="FA58C"/>
    <property type="match status" value="1"/>
</dbReference>
<evidence type="ECO:0000313" key="5">
    <source>
        <dbReference type="Proteomes" id="UP000887567"/>
    </source>
</evidence>
<dbReference type="RefSeq" id="XP_020907550.2">
    <property type="nucleotide sequence ID" value="XM_021051891.2"/>
</dbReference>
<evidence type="ECO:0000313" key="4">
    <source>
        <dbReference type="EnsemblMetazoa" id="XP_020907550.2"/>
    </source>
</evidence>
<dbReference type="FunFam" id="2.60.120.260:FF:000002">
    <property type="entry name" value="Coagulation factor VIII"/>
    <property type="match status" value="1"/>
</dbReference>
<dbReference type="InterPro" id="IPR000421">
    <property type="entry name" value="FA58C"/>
</dbReference>
<dbReference type="EnsemblMetazoa" id="XM_021051891.2">
    <property type="protein sequence ID" value="XP_020907550.2"/>
    <property type="gene ID" value="LOC110245609"/>
</dbReference>
<reference evidence="4" key="1">
    <citation type="submission" date="2022-11" db="UniProtKB">
        <authorList>
            <consortium name="EnsemblMetazoa"/>
        </authorList>
    </citation>
    <scope>IDENTIFICATION</scope>
</reference>
<dbReference type="Gene3D" id="2.60.120.260">
    <property type="entry name" value="Galactose-binding domain-like"/>
    <property type="match status" value="1"/>
</dbReference>
<dbReference type="SUPFAM" id="SSF49785">
    <property type="entry name" value="Galactose-binding domain-like"/>
    <property type="match status" value="1"/>
</dbReference>
<keyword evidence="5" id="KW-1185">Reference proteome</keyword>
<sequence>MVTPAIQLCQNKCFLEHKCVSYNLGPVLGQTRWCELNAADHSTRPSFLVDKKGYEYCPIQNACLSSPCLFERICIPDFSWNTYSCKGCRSPLGMEDGRIPDENITASSFYQSPKAKEKTRPSNGRLNKKKTEDDAAGWSASSKKEGEYIQVDLGAIKVITMVATQGRGDFPQWVTTYSLSYSLDNKDWKDYDEDSVKVFPGNSDQQTVVTNVLQVPIETRHIRLIVKGYRAWPSLRMELYGC</sequence>
<dbReference type="KEGG" id="epa:110245609"/>
<dbReference type="Pfam" id="PF00754">
    <property type="entry name" value="F5_F8_type_C"/>
    <property type="match status" value="1"/>
</dbReference>
<evidence type="ECO:0000256" key="1">
    <source>
        <dbReference type="ARBA" id="ARBA00023157"/>
    </source>
</evidence>
<dbReference type="GeneID" id="110245609"/>
<dbReference type="PANTHER" id="PTHR24543:SF291">
    <property type="entry name" value="SMOKE ALARM, ISOFORM D"/>
    <property type="match status" value="1"/>
</dbReference>
<dbReference type="PROSITE" id="PS50022">
    <property type="entry name" value="FA58C_3"/>
    <property type="match status" value="1"/>
</dbReference>
<accession>A0A913XQ83</accession>
<evidence type="ECO:0000256" key="2">
    <source>
        <dbReference type="SAM" id="MobiDB-lite"/>
    </source>
</evidence>
<dbReference type="AlphaFoldDB" id="A0A913XQ83"/>
<dbReference type="SMART" id="SM00231">
    <property type="entry name" value="FA58C"/>
    <property type="match status" value="1"/>
</dbReference>
<dbReference type="InterPro" id="IPR008979">
    <property type="entry name" value="Galactose-bd-like_sf"/>
</dbReference>
<feature type="domain" description="F5/8 type C" evidence="3">
    <location>
        <begin position="88"/>
        <end position="242"/>
    </location>
</feature>
<proteinExistence type="predicted"/>
<keyword evidence="1" id="KW-1015">Disulfide bond</keyword>
<organism evidence="4 5">
    <name type="scientific">Exaiptasia diaphana</name>
    <name type="common">Tropical sea anemone</name>
    <name type="synonym">Aiptasia pulchella</name>
    <dbReference type="NCBI Taxonomy" id="2652724"/>
    <lineage>
        <taxon>Eukaryota</taxon>
        <taxon>Metazoa</taxon>
        <taxon>Cnidaria</taxon>
        <taxon>Anthozoa</taxon>
        <taxon>Hexacorallia</taxon>
        <taxon>Actiniaria</taxon>
        <taxon>Aiptasiidae</taxon>
        <taxon>Exaiptasia</taxon>
    </lineage>
</organism>
<dbReference type="PANTHER" id="PTHR24543">
    <property type="entry name" value="MULTICOPPER OXIDASE-RELATED"/>
    <property type="match status" value="1"/>
</dbReference>